<feature type="transmembrane region" description="Helical" evidence="1">
    <location>
        <begin position="85"/>
        <end position="102"/>
    </location>
</feature>
<dbReference type="Proteomes" id="UP001597511">
    <property type="component" value="Unassembled WGS sequence"/>
</dbReference>
<evidence type="ECO:0000313" key="3">
    <source>
        <dbReference type="Proteomes" id="UP001597511"/>
    </source>
</evidence>
<dbReference type="EMBL" id="JBHUOZ010000003">
    <property type="protein sequence ID" value="MFD2920642.1"/>
    <property type="molecule type" value="Genomic_DNA"/>
</dbReference>
<reference evidence="3" key="1">
    <citation type="journal article" date="2019" name="Int. J. Syst. Evol. Microbiol.">
        <title>The Global Catalogue of Microorganisms (GCM) 10K type strain sequencing project: providing services to taxonomists for standard genome sequencing and annotation.</title>
        <authorList>
            <consortium name="The Broad Institute Genomics Platform"/>
            <consortium name="The Broad Institute Genome Sequencing Center for Infectious Disease"/>
            <person name="Wu L."/>
            <person name="Ma J."/>
        </authorList>
    </citation>
    <scope>NUCLEOTIDE SEQUENCE [LARGE SCALE GENOMIC DNA]</scope>
    <source>
        <strain evidence="3">KCTC 23299</strain>
    </source>
</reference>
<evidence type="ECO:0000313" key="2">
    <source>
        <dbReference type="EMBL" id="MFD2920642.1"/>
    </source>
</evidence>
<sequence>MKFSKQTLIAFVLILLVASLYRVWEGRPFGFAPQMAIALFAGAVIKDKKWAIILPLLSMLLSDVLYQVLYINGMTPIQGFYDGQWVNYLLIAGITVFGMLMRRITFLNVLGFSVSGSVIYFLLSNFAVWIGGGGLGRPKTFDGLMLCYGDAIAFYRDYGVINGFAGNVLIGDLFFAGLLFGTYYIATQLVVRPVVSRA</sequence>
<gene>
    <name evidence="2" type="ORF">ACFS6H_13020</name>
</gene>
<keyword evidence="1" id="KW-0472">Membrane</keyword>
<proteinExistence type="predicted"/>
<protein>
    <submittedName>
        <fullName evidence="2">DUF6580 family putative transport protein</fullName>
    </submittedName>
</protein>
<accession>A0ABW6A9P8</accession>
<feature type="transmembrane region" description="Helical" evidence="1">
    <location>
        <begin position="52"/>
        <end position="73"/>
    </location>
</feature>
<organism evidence="2 3">
    <name type="scientific">Terrimonas rubra</name>
    <dbReference type="NCBI Taxonomy" id="1035890"/>
    <lineage>
        <taxon>Bacteria</taxon>
        <taxon>Pseudomonadati</taxon>
        <taxon>Bacteroidota</taxon>
        <taxon>Chitinophagia</taxon>
        <taxon>Chitinophagales</taxon>
        <taxon>Chitinophagaceae</taxon>
        <taxon>Terrimonas</taxon>
    </lineage>
</organism>
<comment type="caution">
    <text evidence="2">The sequence shown here is derived from an EMBL/GenBank/DDBJ whole genome shotgun (WGS) entry which is preliminary data.</text>
</comment>
<feature type="transmembrane region" description="Helical" evidence="1">
    <location>
        <begin position="164"/>
        <end position="186"/>
    </location>
</feature>
<dbReference type="InterPro" id="IPR046487">
    <property type="entry name" value="DUF6580"/>
</dbReference>
<feature type="transmembrane region" description="Helical" evidence="1">
    <location>
        <begin position="109"/>
        <end position="130"/>
    </location>
</feature>
<feature type="transmembrane region" description="Helical" evidence="1">
    <location>
        <begin position="7"/>
        <end position="24"/>
    </location>
</feature>
<name>A0ABW6A9P8_9BACT</name>
<dbReference type="Pfam" id="PF20221">
    <property type="entry name" value="DUF6580"/>
    <property type="match status" value="1"/>
</dbReference>
<keyword evidence="1" id="KW-0812">Transmembrane</keyword>
<feature type="transmembrane region" description="Helical" evidence="1">
    <location>
        <begin position="30"/>
        <end position="45"/>
    </location>
</feature>
<dbReference type="RefSeq" id="WP_386099393.1">
    <property type="nucleotide sequence ID" value="NZ_JBHUOZ010000003.1"/>
</dbReference>
<keyword evidence="1" id="KW-1133">Transmembrane helix</keyword>
<keyword evidence="3" id="KW-1185">Reference proteome</keyword>
<evidence type="ECO:0000256" key="1">
    <source>
        <dbReference type="SAM" id="Phobius"/>
    </source>
</evidence>